<proteinExistence type="predicted"/>
<evidence type="ECO:0000313" key="1">
    <source>
        <dbReference type="EMBL" id="MBE1162073.1"/>
    </source>
</evidence>
<keyword evidence="2" id="KW-1185">Reference proteome</keyword>
<accession>A0ABR9GDF2</accession>
<dbReference type="RefSeq" id="WP_192556922.1">
    <property type="nucleotide sequence ID" value="NZ_JACZZA010000012.1"/>
</dbReference>
<comment type="caution">
    <text evidence="1">The sequence shown here is derived from an EMBL/GenBank/DDBJ whole genome shotgun (WGS) entry which is preliminary data.</text>
</comment>
<organism evidence="1 2">
    <name type="scientific">Dyella acidiphila</name>
    <dbReference type="NCBI Taxonomy" id="2775866"/>
    <lineage>
        <taxon>Bacteria</taxon>
        <taxon>Pseudomonadati</taxon>
        <taxon>Pseudomonadota</taxon>
        <taxon>Gammaproteobacteria</taxon>
        <taxon>Lysobacterales</taxon>
        <taxon>Rhodanobacteraceae</taxon>
        <taxon>Dyella</taxon>
    </lineage>
</organism>
<name>A0ABR9GDF2_9GAMM</name>
<reference evidence="1 2" key="1">
    <citation type="submission" date="2020-09" db="EMBL/GenBank/DDBJ databases">
        <title>Dyella sp. 7MK23 isolated from forest soil.</title>
        <authorList>
            <person name="Fu J."/>
        </authorList>
    </citation>
    <scope>NUCLEOTIDE SEQUENCE [LARGE SCALE GENOMIC DNA]</scope>
    <source>
        <strain evidence="1 2">7MK23</strain>
    </source>
</reference>
<dbReference type="EMBL" id="JACZZA010000012">
    <property type="protein sequence ID" value="MBE1162073.1"/>
    <property type="molecule type" value="Genomic_DNA"/>
</dbReference>
<protein>
    <submittedName>
        <fullName evidence="1">Uncharacterized protein</fullName>
    </submittedName>
</protein>
<dbReference type="Proteomes" id="UP000651010">
    <property type="component" value="Unassembled WGS sequence"/>
</dbReference>
<evidence type="ECO:0000313" key="2">
    <source>
        <dbReference type="Proteomes" id="UP000651010"/>
    </source>
</evidence>
<gene>
    <name evidence="1" type="ORF">IGX34_16945</name>
</gene>
<sequence length="196" mass="20619">MVRQFVVGWISVTAAVATFAHDQSATAPAGVLPVKPIVCRTEVAAIRLIQATASTGAIDGAVLNGSIKQGDCLPVKDGWTIASMIDPSASQPDTRAAEWVIDTPAKKLIMWTLPGKLAHWNPPQAICRSRAAMQQWINAEQSGSGAAAQQALITSGSCTHVLYESIKSVDGNSSPAKVRVQTPDGLVTRWGYGVGE</sequence>